<keyword evidence="4" id="KW-1185">Reference proteome</keyword>
<keyword evidence="2" id="KW-0732">Signal</keyword>
<feature type="signal peptide" evidence="2">
    <location>
        <begin position="1"/>
        <end position="21"/>
    </location>
</feature>
<organism evidence="3 4">
    <name type="scientific">Blyttiomyces helicus</name>
    <dbReference type="NCBI Taxonomy" id="388810"/>
    <lineage>
        <taxon>Eukaryota</taxon>
        <taxon>Fungi</taxon>
        <taxon>Fungi incertae sedis</taxon>
        <taxon>Chytridiomycota</taxon>
        <taxon>Chytridiomycota incertae sedis</taxon>
        <taxon>Chytridiomycetes</taxon>
        <taxon>Chytridiomycetes incertae sedis</taxon>
        <taxon>Blyttiomyces</taxon>
    </lineage>
</organism>
<sequence>MVATTHILSALALLGFSLVAAAPSPNVQLLRRDYHGCVFAIVQMNTQILNEACADCNASWDDLCGDVKDFRFHDNNVCQFAKNQIGCHFAPREAMTGDMASPSRTLQNPSTTIMIDILSQHARGCFRKYPTYTLRREKISTSPPTSPLPIYLIKSANSPTPADRTTHKPGNNLRRR</sequence>
<dbReference type="AlphaFoldDB" id="A0A4P9VZC4"/>
<dbReference type="EMBL" id="ML000935">
    <property type="protein sequence ID" value="RKO83700.1"/>
    <property type="molecule type" value="Genomic_DNA"/>
</dbReference>
<evidence type="ECO:0000313" key="3">
    <source>
        <dbReference type="EMBL" id="RKO83700.1"/>
    </source>
</evidence>
<evidence type="ECO:0000313" key="4">
    <source>
        <dbReference type="Proteomes" id="UP000269721"/>
    </source>
</evidence>
<gene>
    <name evidence="3" type="ORF">BDK51DRAFT_33373</name>
</gene>
<feature type="region of interest" description="Disordered" evidence="1">
    <location>
        <begin position="137"/>
        <end position="176"/>
    </location>
</feature>
<feature type="chain" id="PRO_5021028146" evidence="2">
    <location>
        <begin position="22"/>
        <end position="176"/>
    </location>
</feature>
<evidence type="ECO:0000256" key="2">
    <source>
        <dbReference type="SAM" id="SignalP"/>
    </source>
</evidence>
<name>A0A4P9VZC4_9FUNG</name>
<accession>A0A4P9VZC4</accession>
<protein>
    <submittedName>
        <fullName evidence="3">Uncharacterized protein</fullName>
    </submittedName>
</protein>
<evidence type="ECO:0000256" key="1">
    <source>
        <dbReference type="SAM" id="MobiDB-lite"/>
    </source>
</evidence>
<dbReference type="Proteomes" id="UP000269721">
    <property type="component" value="Unassembled WGS sequence"/>
</dbReference>
<proteinExistence type="predicted"/>
<reference evidence="4" key="1">
    <citation type="journal article" date="2018" name="Nat. Microbiol.">
        <title>Leveraging single-cell genomics to expand the fungal tree of life.</title>
        <authorList>
            <person name="Ahrendt S.R."/>
            <person name="Quandt C.A."/>
            <person name="Ciobanu D."/>
            <person name="Clum A."/>
            <person name="Salamov A."/>
            <person name="Andreopoulos B."/>
            <person name="Cheng J.F."/>
            <person name="Woyke T."/>
            <person name="Pelin A."/>
            <person name="Henrissat B."/>
            <person name="Reynolds N.K."/>
            <person name="Benny G.L."/>
            <person name="Smith M.E."/>
            <person name="James T.Y."/>
            <person name="Grigoriev I.V."/>
        </authorList>
    </citation>
    <scope>NUCLEOTIDE SEQUENCE [LARGE SCALE GENOMIC DNA]</scope>
</reference>